<gene>
    <name evidence="2" type="ORF">E7Z75_03650</name>
</gene>
<name>A0A8T3VWC2_METOL</name>
<dbReference type="Proteomes" id="UP000732619">
    <property type="component" value="Unassembled WGS sequence"/>
</dbReference>
<protein>
    <submittedName>
        <fullName evidence="2">Uncharacterized protein</fullName>
    </submittedName>
</protein>
<dbReference type="EMBL" id="SUTG01000011">
    <property type="protein sequence ID" value="MBE6512235.1"/>
    <property type="molecule type" value="Genomic_DNA"/>
</dbReference>
<feature type="compositionally biased region" description="Basic and acidic residues" evidence="1">
    <location>
        <begin position="37"/>
        <end position="53"/>
    </location>
</feature>
<feature type="region of interest" description="Disordered" evidence="1">
    <location>
        <begin position="14"/>
        <end position="68"/>
    </location>
</feature>
<sequence>MSITLIRSRRRLVQANSYNSPHHRKNKKLLATTQAERAQRNRDKKRAQLDKLKNKNKPKAKKRPKRAKMPYRFKYYQFQDYKFKAELEELEEIK</sequence>
<evidence type="ECO:0000313" key="2">
    <source>
        <dbReference type="EMBL" id="MBE6512235.1"/>
    </source>
</evidence>
<evidence type="ECO:0000256" key="1">
    <source>
        <dbReference type="SAM" id="MobiDB-lite"/>
    </source>
</evidence>
<feature type="compositionally biased region" description="Basic residues" evidence="1">
    <location>
        <begin position="54"/>
        <end position="68"/>
    </location>
</feature>
<accession>A0A8T3VWC2</accession>
<comment type="caution">
    <text evidence="2">The sequence shown here is derived from an EMBL/GenBank/DDBJ whole genome shotgun (WGS) entry which is preliminary data.</text>
</comment>
<dbReference type="AlphaFoldDB" id="A0A8T3VWC2"/>
<evidence type="ECO:0000313" key="3">
    <source>
        <dbReference type="Proteomes" id="UP000732619"/>
    </source>
</evidence>
<organism evidence="2 3">
    <name type="scientific">Methanobrevibacter olleyae</name>
    <dbReference type="NCBI Taxonomy" id="294671"/>
    <lineage>
        <taxon>Archaea</taxon>
        <taxon>Methanobacteriati</taxon>
        <taxon>Methanobacteriota</taxon>
        <taxon>Methanomada group</taxon>
        <taxon>Methanobacteria</taxon>
        <taxon>Methanobacteriales</taxon>
        <taxon>Methanobacteriaceae</taxon>
        <taxon>Methanobrevibacter</taxon>
    </lineage>
</organism>
<proteinExistence type="predicted"/>
<reference evidence="2" key="1">
    <citation type="submission" date="2019-04" db="EMBL/GenBank/DDBJ databases">
        <title>Evolution of Biomass-Degrading Anaerobic Consortia Revealed by Metagenomics.</title>
        <authorList>
            <person name="Peng X."/>
        </authorList>
    </citation>
    <scope>NUCLEOTIDE SEQUENCE</scope>
    <source>
        <strain evidence="2">SIG14</strain>
    </source>
</reference>